<dbReference type="SMART" id="SM00421">
    <property type="entry name" value="HTH_LUXR"/>
    <property type="match status" value="1"/>
</dbReference>
<evidence type="ECO:0000256" key="2">
    <source>
        <dbReference type="PROSITE-ProRule" id="PRU00169"/>
    </source>
</evidence>
<comment type="caution">
    <text evidence="5">The sequence shown here is derived from an EMBL/GenBank/DDBJ whole genome shotgun (WGS) entry which is preliminary data.</text>
</comment>
<organism evidence="5 6">
    <name type="scientific">Sphingomonas agrestis</name>
    <dbReference type="NCBI Taxonomy" id="3080540"/>
    <lineage>
        <taxon>Bacteria</taxon>
        <taxon>Pseudomonadati</taxon>
        <taxon>Pseudomonadota</taxon>
        <taxon>Alphaproteobacteria</taxon>
        <taxon>Sphingomonadales</taxon>
        <taxon>Sphingomonadaceae</taxon>
        <taxon>Sphingomonas</taxon>
    </lineage>
</organism>
<protein>
    <submittedName>
        <fullName evidence="5">Response regulator</fullName>
    </submittedName>
</protein>
<feature type="domain" description="Response regulatory" evidence="4">
    <location>
        <begin position="1"/>
        <end position="115"/>
    </location>
</feature>
<dbReference type="PROSITE" id="PS50043">
    <property type="entry name" value="HTH_LUXR_2"/>
    <property type="match status" value="1"/>
</dbReference>
<dbReference type="Proteomes" id="UP001273531">
    <property type="component" value="Unassembled WGS sequence"/>
</dbReference>
<dbReference type="PANTHER" id="PTHR43214:SF44">
    <property type="entry name" value="TWO-COMPONENT RESPONSE REGULATOR"/>
    <property type="match status" value="1"/>
</dbReference>
<dbReference type="PROSITE" id="PS50110">
    <property type="entry name" value="RESPONSE_REGULATORY"/>
    <property type="match status" value="1"/>
</dbReference>
<feature type="domain" description="HTH luxR-type" evidence="3">
    <location>
        <begin position="130"/>
        <end position="195"/>
    </location>
</feature>
<evidence type="ECO:0000256" key="1">
    <source>
        <dbReference type="ARBA" id="ARBA00023125"/>
    </source>
</evidence>
<dbReference type="EMBL" id="JAWJEJ010000001">
    <property type="protein sequence ID" value="MDV3456837.1"/>
    <property type="molecule type" value="Genomic_DNA"/>
</dbReference>
<dbReference type="CDD" id="cd06170">
    <property type="entry name" value="LuxR_C_like"/>
    <property type="match status" value="1"/>
</dbReference>
<evidence type="ECO:0000259" key="4">
    <source>
        <dbReference type="PROSITE" id="PS50110"/>
    </source>
</evidence>
<dbReference type="SUPFAM" id="SSF46894">
    <property type="entry name" value="C-terminal effector domain of the bipartite response regulators"/>
    <property type="match status" value="1"/>
</dbReference>
<name>A0ABU3Y6W1_9SPHN</name>
<dbReference type="Gene3D" id="3.40.50.2300">
    <property type="match status" value="1"/>
</dbReference>
<reference evidence="5 6" key="1">
    <citation type="submission" date="2023-10" db="EMBL/GenBank/DDBJ databases">
        <title>Sphingomonas sp. HF-S4 16S ribosomal RNA gene Genome sequencing and assembly.</title>
        <authorList>
            <person name="Lee H."/>
        </authorList>
    </citation>
    <scope>NUCLEOTIDE SEQUENCE [LARGE SCALE GENOMIC DNA]</scope>
    <source>
        <strain evidence="5 6">HF-S4</strain>
    </source>
</reference>
<keyword evidence="6" id="KW-1185">Reference proteome</keyword>
<proteinExistence type="predicted"/>
<accession>A0ABU3Y6W1</accession>
<sequence length="207" mass="22425">MILIVDDDEAVRAATERLLLRKDHCVRTFANGDALLAADDMAEADCILLDIRMPGTDGLGVLRALRNRTEVPPVVMMTGHGDVPIAVEAMQLGAADFVEKPYTPERLFHAIEAALQMSPLPRTAAPDDAAAAALRRLPWRQQQVLAGIAQGHPNKIIAFKLGLSPRTVEAYRAKLLTRLNVRGTAEAVRFALAAGLDTSIFEQDANP</sequence>
<dbReference type="InterPro" id="IPR039420">
    <property type="entry name" value="WalR-like"/>
</dbReference>
<gene>
    <name evidence="5" type="ORF">RZN05_07575</name>
</gene>
<keyword evidence="1" id="KW-0238">DNA-binding</keyword>
<dbReference type="SMART" id="SM00448">
    <property type="entry name" value="REC"/>
    <property type="match status" value="1"/>
</dbReference>
<dbReference type="Gene3D" id="1.10.10.10">
    <property type="entry name" value="Winged helix-like DNA-binding domain superfamily/Winged helix DNA-binding domain"/>
    <property type="match status" value="1"/>
</dbReference>
<feature type="modified residue" description="4-aspartylphosphate" evidence="2">
    <location>
        <position position="50"/>
    </location>
</feature>
<dbReference type="Pfam" id="PF00196">
    <property type="entry name" value="GerE"/>
    <property type="match status" value="1"/>
</dbReference>
<dbReference type="Pfam" id="PF00072">
    <property type="entry name" value="Response_reg"/>
    <property type="match status" value="1"/>
</dbReference>
<dbReference type="PRINTS" id="PR00038">
    <property type="entry name" value="HTHLUXR"/>
</dbReference>
<keyword evidence="2" id="KW-0597">Phosphoprotein</keyword>
<dbReference type="RefSeq" id="WP_317226005.1">
    <property type="nucleotide sequence ID" value="NZ_JAWJEJ010000001.1"/>
</dbReference>
<dbReference type="InterPro" id="IPR016032">
    <property type="entry name" value="Sig_transdc_resp-reg_C-effctor"/>
</dbReference>
<dbReference type="InterPro" id="IPR011006">
    <property type="entry name" value="CheY-like_superfamily"/>
</dbReference>
<dbReference type="InterPro" id="IPR036388">
    <property type="entry name" value="WH-like_DNA-bd_sf"/>
</dbReference>
<dbReference type="SUPFAM" id="SSF52172">
    <property type="entry name" value="CheY-like"/>
    <property type="match status" value="1"/>
</dbReference>
<dbReference type="InterPro" id="IPR001789">
    <property type="entry name" value="Sig_transdc_resp-reg_receiver"/>
</dbReference>
<evidence type="ECO:0000313" key="6">
    <source>
        <dbReference type="Proteomes" id="UP001273531"/>
    </source>
</evidence>
<dbReference type="PANTHER" id="PTHR43214">
    <property type="entry name" value="TWO-COMPONENT RESPONSE REGULATOR"/>
    <property type="match status" value="1"/>
</dbReference>
<evidence type="ECO:0000313" key="5">
    <source>
        <dbReference type="EMBL" id="MDV3456837.1"/>
    </source>
</evidence>
<evidence type="ECO:0000259" key="3">
    <source>
        <dbReference type="PROSITE" id="PS50043"/>
    </source>
</evidence>
<dbReference type="InterPro" id="IPR000792">
    <property type="entry name" value="Tscrpt_reg_LuxR_C"/>
</dbReference>